<dbReference type="EMBL" id="RJKM01000001">
    <property type="protein sequence ID" value="ROP34961.1"/>
    <property type="molecule type" value="Genomic_DNA"/>
</dbReference>
<keyword evidence="3" id="KW-1185">Reference proteome</keyword>
<evidence type="ECO:0000313" key="2">
    <source>
        <dbReference type="EMBL" id="ROP34961.1"/>
    </source>
</evidence>
<evidence type="ECO:0000313" key="3">
    <source>
        <dbReference type="Proteomes" id="UP000268727"/>
    </source>
</evidence>
<sequence>MSGDGETAKDRRTVPMPASQSSTVAVDLKYP</sequence>
<gene>
    <name evidence="2" type="ORF">EDD40_0174</name>
</gene>
<name>A0A3N1GXA3_9PSEU</name>
<dbReference type="AlphaFoldDB" id="A0A3N1GXA3"/>
<accession>A0A3N1GXA3</accession>
<feature type="region of interest" description="Disordered" evidence="1">
    <location>
        <begin position="1"/>
        <end position="31"/>
    </location>
</feature>
<evidence type="ECO:0000256" key="1">
    <source>
        <dbReference type="SAM" id="MobiDB-lite"/>
    </source>
</evidence>
<protein>
    <submittedName>
        <fullName evidence="2">Uncharacterized protein</fullName>
    </submittedName>
</protein>
<comment type="caution">
    <text evidence="2">The sequence shown here is derived from an EMBL/GenBank/DDBJ whole genome shotgun (WGS) entry which is preliminary data.</text>
</comment>
<feature type="compositionally biased region" description="Basic and acidic residues" evidence="1">
    <location>
        <begin position="1"/>
        <end position="13"/>
    </location>
</feature>
<dbReference type="Proteomes" id="UP000268727">
    <property type="component" value="Unassembled WGS sequence"/>
</dbReference>
<organism evidence="2 3">
    <name type="scientific">Saccharothrix texasensis</name>
    <dbReference type="NCBI Taxonomy" id="103734"/>
    <lineage>
        <taxon>Bacteria</taxon>
        <taxon>Bacillati</taxon>
        <taxon>Actinomycetota</taxon>
        <taxon>Actinomycetes</taxon>
        <taxon>Pseudonocardiales</taxon>
        <taxon>Pseudonocardiaceae</taxon>
        <taxon>Saccharothrix</taxon>
    </lineage>
</organism>
<reference evidence="2 3" key="1">
    <citation type="submission" date="2018-11" db="EMBL/GenBank/DDBJ databases">
        <title>Sequencing the genomes of 1000 actinobacteria strains.</title>
        <authorList>
            <person name="Klenk H.-P."/>
        </authorList>
    </citation>
    <scope>NUCLEOTIDE SEQUENCE [LARGE SCALE GENOMIC DNA]</scope>
    <source>
        <strain evidence="2 3">DSM 44231</strain>
    </source>
</reference>
<proteinExistence type="predicted"/>